<feature type="binding site" evidence="7">
    <location>
        <position position="42"/>
    </location>
    <ligand>
        <name>Zn(2+)</name>
        <dbReference type="ChEBI" id="CHEBI:29105"/>
    </ligand>
</feature>
<dbReference type="PANTHER" id="PTHR11002">
    <property type="entry name" value="CARBONIC ANHYDRASE"/>
    <property type="match status" value="1"/>
</dbReference>
<dbReference type="OrthoDB" id="10248475at2759"/>
<sequence length="201" mass="22609">MASIDRLIAGFEKFKREIYDKKPELFNQLAESQSPKFLVFACADSRVCPSVLFNFMPGDAFVIRNIANIVPAYDKLRYSGTGAAIEYPVVYLKVGIIIVIGHSRCGGIKALFSINEDGTTTTDFIEDWVKNNSKAKDIVKNEYPGLTLEEQLSKAEKEAVKVSLENLKTYPFVEEGLENKTLALYGGYYDFVNGNFETWED</sequence>
<comment type="catalytic activity">
    <reaction evidence="6 8">
        <text>hydrogencarbonate + H(+) = CO2 + H2O</text>
        <dbReference type="Rhea" id="RHEA:10748"/>
        <dbReference type="ChEBI" id="CHEBI:15377"/>
        <dbReference type="ChEBI" id="CHEBI:15378"/>
        <dbReference type="ChEBI" id="CHEBI:16526"/>
        <dbReference type="ChEBI" id="CHEBI:17544"/>
        <dbReference type="EC" id="4.2.1.1"/>
    </reaction>
</comment>
<name>A0A835RIM7_VANPL</name>
<dbReference type="PANTHER" id="PTHR11002:SF56">
    <property type="entry name" value="BETA CARBONIC ANHYDRASE 2, CHLOROPLASTIC"/>
    <property type="match status" value="1"/>
</dbReference>
<gene>
    <name evidence="9" type="ORF">HPP92_008036</name>
</gene>
<dbReference type="InterPro" id="IPR045066">
    <property type="entry name" value="Beta_CA_cladeB"/>
</dbReference>
<reference evidence="9 10" key="1">
    <citation type="journal article" date="2020" name="Nat. Food">
        <title>A phased Vanilla planifolia genome enables genetic improvement of flavour and production.</title>
        <authorList>
            <person name="Hasing T."/>
            <person name="Tang H."/>
            <person name="Brym M."/>
            <person name="Khazi F."/>
            <person name="Huang T."/>
            <person name="Chambers A.H."/>
        </authorList>
    </citation>
    <scope>NUCLEOTIDE SEQUENCE [LARGE SCALE GENOMIC DNA]</scope>
    <source>
        <tissue evidence="9">Leaf</tissue>
    </source>
</reference>
<comment type="cofactor">
    <cofactor evidence="7">
        <name>Zn(2+)</name>
        <dbReference type="ChEBI" id="CHEBI:29105"/>
    </cofactor>
    <text evidence="7">Binds 1 zinc ion per subunit.</text>
</comment>
<dbReference type="PROSITE" id="PS00704">
    <property type="entry name" value="PROK_CO2_ANHYDRASE_1"/>
    <property type="match status" value="1"/>
</dbReference>
<evidence type="ECO:0000256" key="7">
    <source>
        <dbReference type="PIRSR" id="PIRSR601765-1"/>
    </source>
</evidence>
<dbReference type="Gene3D" id="3.40.1050.10">
    <property type="entry name" value="Carbonic anhydrase"/>
    <property type="match status" value="1"/>
</dbReference>
<feature type="binding site" evidence="7">
    <location>
        <position position="102"/>
    </location>
    <ligand>
        <name>Zn(2+)</name>
        <dbReference type="ChEBI" id="CHEBI:29105"/>
    </ligand>
</feature>
<evidence type="ECO:0000256" key="4">
    <source>
        <dbReference type="ARBA" id="ARBA00022833"/>
    </source>
</evidence>
<dbReference type="GO" id="GO:0008270">
    <property type="term" value="F:zinc ion binding"/>
    <property type="evidence" value="ECO:0007669"/>
    <property type="project" value="UniProtKB-UniRule"/>
</dbReference>
<accession>A0A835RIM7</accession>
<protein>
    <recommendedName>
        <fullName evidence="3 8">Carbonic anhydrase</fullName>
        <ecNumber evidence="3 8">4.2.1.1</ecNumber>
    </recommendedName>
    <alternativeName>
        <fullName evidence="8">Carbonate dehydratase</fullName>
    </alternativeName>
</protein>
<proteinExistence type="inferred from homology"/>
<organism evidence="9 10">
    <name type="scientific">Vanilla planifolia</name>
    <name type="common">Vanilla</name>
    <dbReference type="NCBI Taxonomy" id="51239"/>
    <lineage>
        <taxon>Eukaryota</taxon>
        <taxon>Viridiplantae</taxon>
        <taxon>Streptophyta</taxon>
        <taxon>Embryophyta</taxon>
        <taxon>Tracheophyta</taxon>
        <taxon>Spermatophyta</taxon>
        <taxon>Magnoliopsida</taxon>
        <taxon>Liliopsida</taxon>
        <taxon>Asparagales</taxon>
        <taxon>Orchidaceae</taxon>
        <taxon>Vanilloideae</taxon>
        <taxon>Vanilleae</taxon>
        <taxon>Vanilla</taxon>
    </lineage>
</organism>
<keyword evidence="4 7" id="KW-0862">Zinc</keyword>
<dbReference type="InterPro" id="IPR015892">
    <property type="entry name" value="Carbonic_anhydrase_CS"/>
</dbReference>
<evidence type="ECO:0000256" key="1">
    <source>
        <dbReference type="ARBA" id="ARBA00002904"/>
    </source>
</evidence>
<evidence type="ECO:0000313" key="9">
    <source>
        <dbReference type="EMBL" id="KAG0491173.1"/>
    </source>
</evidence>
<evidence type="ECO:0000256" key="3">
    <source>
        <dbReference type="ARBA" id="ARBA00012925"/>
    </source>
</evidence>
<evidence type="ECO:0000256" key="8">
    <source>
        <dbReference type="RuleBase" id="RU003956"/>
    </source>
</evidence>
<dbReference type="InterPro" id="IPR001765">
    <property type="entry name" value="Carbonic_anhydrase"/>
</dbReference>
<dbReference type="EC" id="4.2.1.1" evidence="3 8"/>
<dbReference type="FunFam" id="3.40.1050.10:FF:000003">
    <property type="entry name" value="Carbonic anhydrase"/>
    <property type="match status" value="1"/>
</dbReference>
<dbReference type="GO" id="GO:0015976">
    <property type="term" value="P:carbon utilization"/>
    <property type="evidence" value="ECO:0007669"/>
    <property type="project" value="InterPro"/>
</dbReference>
<evidence type="ECO:0000256" key="6">
    <source>
        <dbReference type="ARBA" id="ARBA00048348"/>
    </source>
</evidence>
<dbReference type="SUPFAM" id="SSF53056">
    <property type="entry name" value="beta-carbonic anhydrase, cab"/>
    <property type="match status" value="1"/>
</dbReference>
<evidence type="ECO:0000313" key="10">
    <source>
        <dbReference type="Proteomes" id="UP000639772"/>
    </source>
</evidence>
<dbReference type="EMBL" id="JADCNM010000003">
    <property type="protein sequence ID" value="KAG0491173.1"/>
    <property type="molecule type" value="Genomic_DNA"/>
</dbReference>
<dbReference type="Proteomes" id="UP000639772">
    <property type="component" value="Chromosome 3"/>
</dbReference>
<comment type="similarity">
    <text evidence="2 8">Belongs to the beta-class carbonic anhydrase family.</text>
</comment>
<dbReference type="SMART" id="SM00947">
    <property type="entry name" value="Pro_CA"/>
    <property type="match status" value="1"/>
</dbReference>
<comment type="function">
    <text evidence="1 8">Reversible hydration of carbon dioxide.</text>
</comment>
<dbReference type="InterPro" id="IPR036874">
    <property type="entry name" value="Carbonic_anhydrase_sf"/>
</dbReference>
<dbReference type="Pfam" id="PF00484">
    <property type="entry name" value="Pro_CA"/>
    <property type="match status" value="1"/>
</dbReference>
<feature type="binding site" evidence="7">
    <location>
        <position position="105"/>
    </location>
    <ligand>
        <name>Zn(2+)</name>
        <dbReference type="ChEBI" id="CHEBI:29105"/>
    </ligand>
</feature>
<evidence type="ECO:0000256" key="2">
    <source>
        <dbReference type="ARBA" id="ARBA00006217"/>
    </source>
</evidence>
<feature type="binding site" evidence="7">
    <location>
        <position position="44"/>
    </location>
    <ligand>
        <name>Zn(2+)</name>
        <dbReference type="ChEBI" id="CHEBI:29105"/>
    </ligand>
</feature>
<dbReference type="GO" id="GO:0004089">
    <property type="term" value="F:carbonate dehydratase activity"/>
    <property type="evidence" value="ECO:0007669"/>
    <property type="project" value="UniProtKB-UniRule"/>
</dbReference>
<keyword evidence="5 8" id="KW-0456">Lyase</keyword>
<dbReference type="AlphaFoldDB" id="A0A835RIM7"/>
<dbReference type="CDD" id="cd00884">
    <property type="entry name" value="beta_CA_cladeB"/>
    <property type="match status" value="1"/>
</dbReference>
<keyword evidence="7" id="KW-0479">Metal-binding</keyword>
<evidence type="ECO:0000256" key="5">
    <source>
        <dbReference type="ARBA" id="ARBA00023239"/>
    </source>
</evidence>
<comment type="caution">
    <text evidence="9">The sequence shown here is derived from an EMBL/GenBank/DDBJ whole genome shotgun (WGS) entry which is preliminary data.</text>
</comment>